<name>A0A0V0QN96_PSEPJ</name>
<gene>
    <name evidence="2" type="ORF">PPERSA_04130</name>
</gene>
<dbReference type="AlphaFoldDB" id="A0A0V0QN96"/>
<dbReference type="Proteomes" id="UP000054937">
    <property type="component" value="Unassembled WGS sequence"/>
</dbReference>
<evidence type="ECO:0008006" key="4">
    <source>
        <dbReference type="Google" id="ProtNLM"/>
    </source>
</evidence>
<keyword evidence="1" id="KW-1133">Transmembrane helix</keyword>
<evidence type="ECO:0000313" key="3">
    <source>
        <dbReference type="Proteomes" id="UP000054937"/>
    </source>
</evidence>
<dbReference type="InParanoid" id="A0A0V0QN96"/>
<evidence type="ECO:0000313" key="2">
    <source>
        <dbReference type="EMBL" id="KRX03578.1"/>
    </source>
</evidence>
<reference evidence="2 3" key="1">
    <citation type="journal article" date="2015" name="Sci. Rep.">
        <title>Genome of the facultative scuticociliatosis pathogen Pseudocohnilembus persalinus provides insight into its virulence through horizontal gene transfer.</title>
        <authorList>
            <person name="Xiong J."/>
            <person name="Wang G."/>
            <person name="Cheng J."/>
            <person name="Tian M."/>
            <person name="Pan X."/>
            <person name="Warren A."/>
            <person name="Jiang C."/>
            <person name="Yuan D."/>
            <person name="Miao W."/>
        </authorList>
    </citation>
    <scope>NUCLEOTIDE SEQUENCE [LARGE SCALE GENOMIC DNA]</scope>
    <source>
        <strain evidence="2">36N120E</strain>
    </source>
</reference>
<keyword evidence="3" id="KW-1185">Reference proteome</keyword>
<keyword evidence="1" id="KW-0812">Transmembrane</keyword>
<comment type="caution">
    <text evidence="2">The sequence shown here is derived from an EMBL/GenBank/DDBJ whole genome shotgun (WGS) entry which is preliminary data.</text>
</comment>
<feature type="transmembrane region" description="Helical" evidence="1">
    <location>
        <begin position="111"/>
        <end position="132"/>
    </location>
</feature>
<feature type="transmembrane region" description="Helical" evidence="1">
    <location>
        <begin position="197"/>
        <end position="218"/>
    </location>
</feature>
<dbReference type="OMA" id="YASDDRW"/>
<feature type="transmembrane region" description="Helical" evidence="1">
    <location>
        <begin position="78"/>
        <end position="99"/>
    </location>
</feature>
<proteinExistence type="predicted"/>
<evidence type="ECO:0000256" key="1">
    <source>
        <dbReference type="SAM" id="Phobius"/>
    </source>
</evidence>
<organism evidence="2 3">
    <name type="scientific">Pseudocohnilembus persalinus</name>
    <name type="common">Ciliate</name>
    <dbReference type="NCBI Taxonomy" id="266149"/>
    <lineage>
        <taxon>Eukaryota</taxon>
        <taxon>Sar</taxon>
        <taxon>Alveolata</taxon>
        <taxon>Ciliophora</taxon>
        <taxon>Intramacronucleata</taxon>
        <taxon>Oligohymenophorea</taxon>
        <taxon>Scuticociliatia</taxon>
        <taxon>Philasterida</taxon>
        <taxon>Pseudocohnilembidae</taxon>
        <taxon>Pseudocohnilembus</taxon>
    </lineage>
</organism>
<protein>
    <recommendedName>
        <fullName evidence="4">Transmembrane protein</fullName>
    </recommendedName>
</protein>
<sequence length="241" mass="28573">MSENFFKKLFDFKIKIQDQSVFEQKKQKNLQNDIQISQVNQQNVQIQKEVYDEQNFQSKYQGFSAPILKNAWEKWFRFLSIMGIVVGIVLILVYIFSISDFKNECDQNLKAIIFLEIIITLLNALCDIYYWMVKYAYDEKWLKIVKFMFLQWLVIFGLCMYGFILALLMTDENSKYSCKEDEGNNIQNSSSIWLSNLLVSCFCLVVAIIKGIVIFSIFTNIKIFPRKYLVLVKNKFQNQNY</sequence>
<accession>A0A0V0QN96</accession>
<dbReference type="EMBL" id="LDAU01000129">
    <property type="protein sequence ID" value="KRX03578.1"/>
    <property type="molecule type" value="Genomic_DNA"/>
</dbReference>
<keyword evidence="1" id="KW-0472">Membrane</keyword>
<feature type="transmembrane region" description="Helical" evidence="1">
    <location>
        <begin position="144"/>
        <end position="169"/>
    </location>
</feature>